<dbReference type="Gene3D" id="2.102.10.10">
    <property type="entry name" value="Rieske [2Fe-2S] iron-sulphur domain"/>
    <property type="match status" value="1"/>
</dbReference>
<dbReference type="Gene3D" id="3.30.9.10">
    <property type="entry name" value="D-Amino Acid Oxidase, subunit A, domain 2"/>
    <property type="match status" value="1"/>
</dbReference>
<keyword evidence="1" id="KW-0001">2Fe-2S</keyword>
<gene>
    <name evidence="6" type="ORF">GCM10009775_20000</name>
</gene>
<evidence type="ECO:0000313" key="7">
    <source>
        <dbReference type="Proteomes" id="UP001501343"/>
    </source>
</evidence>
<dbReference type="Pfam" id="PF00355">
    <property type="entry name" value="Rieske"/>
    <property type="match status" value="1"/>
</dbReference>
<dbReference type="Pfam" id="PF01266">
    <property type="entry name" value="DAO"/>
    <property type="match status" value="1"/>
</dbReference>
<dbReference type="PANTHER" id="PTHR13847">
    <property type="entry name" value="SARCOSINE DEHYDROGENASE-RELATED"/>
    <property type="match status" value="1"/>
</dbReference>
<sequence>MPRVKPLAGRRVRDFTGRMTSLWKNAMSSVPSTPFEPGTRCDVAIVGAGITGLATGLELARAGLRVVILEAGEVAQLATGSNTGKLSLLQGRVLSTLRAHHPASLVQAYVDANRSGMEWLVRFAEEAGIPYTRSTAYSYAQTPEGRATVEGEFEAAREAGLPVTRIDAVDAPFPIDSAVSLEGQIAIDPARVATALARAFDDAGGVLHTGVRVTRARTLPTSRVDTEAGPVFADHVVLATGAPIADRGFYWVKTRGLRSYCVSFAVDGPLPDGLFLSVDGPTRSVRPVTPDDGPASALIVGGNGHPVGRAKSERALVDDLVAWTARYFPGATEIFRWSAQDYESHDLIPFVGALPRGLGRIRFATGYGKWGLSNAPAAAIRIAGEILDRPRPPWVRTIGTRMTVPADIGRGAVELGKVASAAATGWTEAESSAVPVRQPAEGDGVVAHRGGRPVGISTVGGVTRAVSAVCPHLGGVLSWNDAECTWDCPLHASRFAADGKRIEGPAVRDLTHLRASGPPTLE</sequence>
<organism evidence="6 7">
    <name type="scientific">Microbacterium aoyamense</name>
    <dbReference type="NCBI Taxonomy" id="344166"/>
    <lineage>
        <taxon>Bacteria</taxon>
        <taxon>Bacillati</taxon>
        <taxon>Actinomycetota</taxon>
        <taxon>Actinomycetes</taxon>
        <taxon>Micrococcales</taxon>
        <taxon>Microbacteriaceae</taxon>
        <taxon>Microbacterium</taxon>
    </lineage>
</organism>
<dbReference type="SUPFAM" id="SSF51905">
    <property type="entry name" value="FAD/NAD(P)-binding domain"/>
    <property type="match status" value="1"/>
</dbReference>
<dbReference type="EMBL" id="BAAAOF010000004">
    <property type="protein sequence ID" value="GAA1927988.1"/>
    <property type="molecule type" value="Genomic_DNA"/>
</dbReference>
<keyword evidence="2" id="KW-0479">Metal-binding</keyword>
<feature type="domain" description="Rieske" evidence="5">
    <location>
        <begin position="431"/>
        <end position="514"/>
    </location>
</feature>
<evidence type="ECO:0000313" key="6">
    <source>
        <dbReference type="EMBL" id="GAA1927988.1"/>
    </source>
</evidence>
<accession>A0ABP5B294</accession>
<dbReference type="InterPro" id="IPR036188">
    <property type="entry name" value="FAD/NAD-bd_sf"/>
</dbReference>
<evidence type="ECO:0000256" key="3">
    <source>
        <dbReference type="ARBA" id="ARBA00023004"/>
    </source>
</evidence>
<dbReference type="PROSITE" id="PS51296">
    <property type="entry name" value="RIESKE"/>
    <property type="match status" value="1"/>
</dbReference>
<dbReference type="Gene3D" id="3.50.50.60">
    <property type="entry name" value="FAD/NAD(P)-binding domain"/>
    <property type="match status" value="1"/>
</dbReference>
<keyword evidence="3" id="KW-0408">Iron</keyword>
<protein>
    <submittedName>
        <fullName evidence="6">FAD-dependent oxidoreductase</fullName>
    </submittedName>
</protein>
<dbReference type="InterPro" id="IPR006076">
    <property type="entry name" value="FAD-dep_OxRdtase"/>
</dbReference>
<dbReference type="SUPFAM" id="SSF50022">
    <property type="entry name" value="ISP domain"/>
    <property type="match status" value="1"/>
</dbReference>
<dbReference type="Proteomes" id="UP001501343">
    <property type="component" value="Unassembled WGS sequence"/>
</dbReference>
<comment type="caution">
    <text evidence="6">The sequence shown here is derived from an EMBL/GenBank/DDBJ whole genome shotgun (WGS) entry which is preliminary data.</text>
</comment>
<evidence type="ECO:0000256" key="2">
    <source>
        <dbReference type="ARBA" id="ARBA00022723"/>
    </source>
</evidence>
<proteinExistence type="predicted"/>
<name>A0ABP5B294_9MICO</name>
<keyword evidence="7" id="KW-1185">Reference proteome</keyword>
<dbReference type="InterPro" id="IPR036922">
    <property type="entry name" value="Rieske_2Fe-2S_sf"/>
</dbReference>
<keyword evidence="4" id="KW-0411">Iron-sulfur</keyword>
<evidence type="ECO:0000256" key="4">
    <source>
        <dbReference type="ARBA" id="ARBA00023014"/>
    </source>
</evidence>
<evidence type="ECO:0000256" key="1">
    <source>
        <dbReference type="ARBA" id="ARBA00022714"/>
    </source>
</evidence>
<dbReference type="InterPro" id="IPR017941">
    <property type="entry name" value="Rieske_2Fe-2S"/>
</dbReference>
<evidence type="ECO:0000259" key="5">
    <source>
        <dbReference type="PROSITE" id="PS51296"/>
    </source>
</evidence>
<reference evidence="7" key="1">
    <citation type="journal article" date="2019" name="Int. J. Syst. Evol. Microbiol.">
        <title>The Global Catalogue of Microorganisms (GCM) 10K type strain sequencing project: providing services to taxonomists for standard genome sequencing and annotation.</title>
        <authorList>
            <consortium name="The Broad Institute Genomics Platform"/>
            <consortium name="The Broad Institute Genome Sequencing Center for Infectious Disease"/>
            <person name="Wu L."/>
            <person name="Ma J."/>
        </authorList>
    </citation>
    <scope>NUCLEOTIDE SEQUENCE [LARGE SCALE GENOMIC DNA]</scope>
    <source>
        <strain evidence="7">JCM 14900</strain>
    </source>
</reference>
<dbReference type="PANTHER" id="PTHR13847:SF274">
    <property type="entry name" value="RIESKE 2FE-2S IRON-SULFUR PROTEIN YHFW-RELATED"/>
    <property type="match status" value="1"/>
</dbReference>